<sequence>MAKPLPGHSAAGRLVSEAVSSSSDAVRGWQELLPAAPGNLRKVWDLLRHEPGELSGLSPLRHHRLKYDLAVGRHGGRELPLWQIEVTGGGRIWYLVDEENRTVWLRYAGTGHPKRTD</sequence>
<dbReference type="eggNOG" id="ENOG5032X03">
    <property type="taxonomic scope" value="Bacteria"/>
</dbReference>
<protein>
    <recommendedName>
        <fullName evidence="3">Cytotoxic translational repressor of toxin-antitoxin stability system</fullName>
    </recommendedName>
</protein>
<dbReference type="HOGENOM" id="CLU_166919_0_0_11"/>
<dbReference type="RefSeq" id="WP_006237751.1">
    <property type="nucleotide sequence ID" value="NZ_JH636049.1"/>
</dbReference>
<name>I0V0G4_9PSEU</name>
<dbReference type="EMBL" id="JH636049">
    <property type="protein sequence ID" value="EID53617.1"/>
    <property type="molecule type" value="Genomic_DNA"/>
</dbReference>
<evidence type="ECO:0008006" key="3">
    <source>
        <dbReference type="Google" id="ProtNLM"/>
    </source>
</evidence>
<evidence type="ECO:0000313" key="2">
    <source>
        <dbReference type="Proteomes" id="UP000004691"/>
    </source>
</evidence>
<keyword evidence="2" id="KW-1185">Reference proteome</keyword>
<reference evidence="1 2" key="1">
    <citation type="submission" date="2012-01" db="EMBL/GenBank/DDBJ databases">
        <title>Improved High-Quality Draft sequence of Saccharomonospora xinjiangensis XJ-54.</title>
        <authorList>
            <consortium name="US DOE Joint Genome Institute"/>
            <person name="Lucas S."/>
            <person name="Han J."/>
            <person name="Lapidus A."/>
            <person name="Cheng J.-F."/>
            <person name="Goodwin L."/>
            <person name="Pitluck S."/>
            <person name="Peters L."/>
            <person name="Mikhailova N."/>
            <person name="Teshima H."/>
            <person name="Detter J.C."/>
            <person name="Han C."/>
            <person name="Tapia R."/>
            <person name="Land M."/>
            <person name="Hauser L."/>
            <person name="Kyrpides N."/>
            <person name="Ivanova N."/>
            <person name="Pagani I."/>
            <person name="Brambilla E.-M."/>
            <person name="Klenk H.-P."/>
            <person name="Woyke T."/>
        </authorList>
    </citation>
    <scope>NUCLEOTIDE SEQUENCE [LARGE SCALE GENOMIC DNA]</scope>
    <source>
        <strain evidence="1 2">XJ-54</strain>
    </source>
</reference>
<organism evidence="1 2">
    <name type="scientific">Saccharomonospora xinjiangensis XJ-54</name>
    <dbReference type="NCBI Taxonomy" id="882086"/>
    <lineage>
        <taxon>Bacteria</taxon>
        <taxon>Bacillati</taxon>
        <taxon>Actinomycetota</taxon>
        <taxon>Actinomycetes</taxon>
        <taxon>Pseudonocardiales</taxon>
        <taxon>Pseudonocardiaceae</taxon>
        <taxon>Saccharomonospora</taxon>
    </lineage>
</organism>
<evidence type="ECO:0000313" key="1">
    <source>
        <dbReference type="EMBL" id="EID53617.1"/>
    </source>
</evidence>
<dbReference type="Proteomes" id="UP000004691">
    <property type="component" value="Unassembled WGS sequence"/>
</dbReference>
<proteinExistence type="predicted"/>
<dbReference type="STRING" id="882086.SacxiDRAFT_1366"/>
<gene>
    <name evidence="1" type="ORF">SacxiDRAFT_1366</name>
</gene>
<dbReference type="AlphaFoldDB" id="I0V0G4"/>
<accession>I0V0G4</accession>